<feature type="binding site" evidence="1">
    <location>
        <position position="335"/>
    </location>
    <ligand>
        <name>Zn(2+)</name>
        <dbReference type="ChEBI" id="CHEBI:29105"/>
    </ligand>
</feature>
<dbReference type="Proteomes" id="UP000030645">
    <property type="component" value="Unassembled WGS sequence"/>
</dbReference>
<accession>W9RX93</accession>
<dbReference type="Gene3D" id="1.10.340.30">
    <property type="entry name" value="Hypothetical protein, domain 2"/>
    <property type="match status" value="1"/>
</dbReference>
<keyword evidence="1" id="KW-0479">Metal-binding</keyword>
<dbReference type="InterPro" id="IPR005019">
    <property type="entry name" value="Adenine_glyco"/>
</dbReference>
<feature type="binding site" evidence="1">
    <location>
        <position position="173"/>
    </location>
    <ligand>
        <name>Zn(2+)</name>
        <dbReference type="ChEBI" id="CHEBI:29105"/>
    </ligand>
</feature>
<dbReference type="GO" id="GO:0016740">
    <property type="term" value="F:transferase activity"/>
    <property type="evidence" value="ECO:0007669"/>
    <property type="project" value="UniProtKB-KW"/>
</dbReference>
<dbReference type="PANTHER" id="PTHR31116">
    <property type="entry name" value="OS04G0501200 PROTEIN"/>
    <property type="match status" value="1"/>
</dbReference>
<dbReference type="OrthoDB" id="3941538at2759"/>
<feature type="binding site" evidence="1">
    <location>
        <position position="158"/>
    </location>
    <ligand>
        <name>Zn(2+)</name>
        <dbReference type="ChEBI" id="CHEBI:29105"/>
    </ligand>
</feature>
<feature type="compositionally biased region" description="Basic and acidic residues" evidence="2">
    <location>
        <begin position="43"/>
        <end position="59"/>
    </location>
</feature>
<dbReference type="KEGG" id="mnt:21386424"/>
<proteinExistence type="predicted"/>
<organism evidence="3 4">
    <name type="scientific">Morus notabilis</name>
    <dbReference type="NCBI Taxonomy" id="981085"/>
    <lineage>
        <taxon>Eukaryota</taxon>
        <taxon>Viridiplantae</taxon>
        <taxon>Streptophyta</taxon>
        <taxon>Embryophyta</taxon>
        <taxon>Tracheophyta</taxon>
        <taxon>Spermatophyta</taxon>
        <taxon>Magnoliopsida</taxon>
        <taxon>eudicotyledons</taxon>
        <taxon>Gunneridae</taxon>
        <taxon>Pentapetalae</taxon>
        <taxon>rosids</taxon>
        <taxon>fabids</taxon>
        <taxon>Rosales</taxon>
        <taxon>Moraceae</taxon>
        <taxon>Moreae</taxon>
        <taxon>Morus</taxon>
    </lineage>
</organism>
<dbReference type="Pfam" id="PF03352">
    <property type="entry name" value="Adenine_glyco"/>
    <property type="match status" value="1"/>
</dbReference>
<dbReference type="GO" id="GO:0046872">
    <property type="term" value="F:metal ion binding"/>
    <property type="evidence" value="ECO:0007669"/>
    <property type="project" value="UniProtKB-KW"/>
</dbReference>
<evidence type="ECO:0000313" key="3">
    <source>
        <dbReference type="EMBL" id="EXB96612.1"/>
    </source>
</evidence>
<keyword evidence="1" id="KW-0862">Zinc</keyword>
<feature type="binding site" evidence="1">
    <location>
        <position position="331"/>
    </location>
    <ligand>
        <name>Zn(2+)</name>
        <dbReference type="ChEBI" id="CHEBI:29105"/>
    </ligand>
</feature>
<feature type="region of interest" description="Disordered" evidence="2">
    <location>
        <begin position="120"/>
        <end position="157"/>
    </location>
</feature>
<evidence type="ECO:0000313" key="4">
    <source>
        <dbReference type="Proteomes" id="UP000030645"/>
    </source>
</evidence>
<dbReference type="PANTHER" id="PTHR31116:SF5">
    <property type="entry name" value="OS06G0649800 PROTEIN"/>
    <property type="match status" value="1"/>
</dbReference>
<dbReference type="SUPFAM" id="SSF48150">
    <property type="entry name" value="DNA-glycosylase"/>
    <property type="match status" value="1"/>
</dbReference>
<sequence>MSGAPRVRSMNVADSESRPVLGLAGNKAGTWSSTRKSTSKTPRKVDKSPDEVTLSEEKKKTRQVSSTGATSPQLHSSSVPSVLRRHEQLLHSNLSLNASCSSDASTDSFHSRASTGRLLTRSYSTGSRRKQLVSRTRSVVSDGGLESPPDDSQQKKRCAWVTPNTEPCYVAFHDEEWGVPVHDDRKLFELLVLSGALAELTWPAILSKRHIFREVFADFDPAAVSKLNEKKIMAPGSTASSLLSELKLRAIIENGRQISKVIDEFGSFDNYIWSFVNNKPIVSKFRYPRQVPVKTPKADVISKDLVRRGFRSVGPTVVYSFMQVAGITNDHLISCFRFQECLNAAEGKDENGIKNEAGEKNKNNNGAESELCIGIEELNFSSE</sequence>
<evidence type="ECO:0000256" key="1">
    <source>
        <dbReference type="PIRSR" id="PIRSR605019-1"/>
    </source>
</evidence>
<dbReference type="GO" id="GO:0006284">
    <property type="term" value="P:base-excision repair"/>
    <property type="evidence" value="ECO:0007669"/>
    <property type="project" value="InterPro"/>
</dbReference>
<dbReference type="eggNOG" id="ENOG502QQTH">
    <property type="taxonomic scope" value="Eukaryota"/>
</dbReference>
<dbReference type="AlphaFoldDB" id="W9RX93"/>
<dbReference type="GO" id="GO:0008725">
    <property type="term" value="F:DNA-3-methyladenine glycosylase activity"/>
    <property type="evidence" value="ECO:0007669"/>
    <property type="project" value="InterPro"/>
</dbReference>
<keyword evidence="3" id="KW-0315">Glutamine amidotransferase</keyword>
<dbReference type="EMBL" id="KE345245">
    <property type="protein sequence ID" value="EXB96612.1"/>
    <property type="molecule type" value="Genomic_DNA"/>
</dbReference>
<evidence type="ECO:0000256" key="2">
    <source>
        <dbReference type="SAM" id="MobiDB-lite"/>
    </source>
</evidence>
<dbReference type="STRING" id="981085.W9RX93"/>
<dbReference type="InterPro" id="IPR011257">
    <property type="entry name" value="DNA_glycosylase"/>
</dbReference>
<feature type="region of interest" description="Disordered" evidence="2">
    <location>
        <begin position="1"/>
        <end position="81"/>
    </location>
</feature>
<keyword evidence="4" id="KW-1185">Reference proteome</keyword>
<protein>
    <submittedName>
        <fullName evidence="3">Putative Glutamine amidotransferase</fullName>
    </submittedName>
</protein>
<gene>
    <name evidence="3" type="ORF">L484_002869</name>
</gene>
<reference evidence="4" key="1">
    <citation type="submission" date="2013-01" db="EMBL/GenBank/DDBJ databases">
        <title>Draft Genome Sequence of a Mulberry Tree, Morus notabilis C.K. Schneid.</title>
        <authorList>
            <person name="He N."/>
            <person name="Zhao S."/>
        </authorList>
    </citation>
    <scope>NUCLEOTIDE SEQUENCE</scope>
</reference>
<keyword evidence="3" id="KW-0808">Transferase</keyword>
<feature type="compositionally biased region" description="Polar residues" evidence="2">
    <location>
        <begin position="63"/>
        <end position="80"/>
    </location>
</feature>
<name>W9RX93_9ROSA</name>